<evidence type="ECO:0000313" key="8">
    <source>
        <dbReference type="EMBL" id="REE82152.1"/>
    </source>
</evidence>
<evidence type="ECO:0000256" key="2">
    <source>
        <dbReference type="ARBA" id="ARBA00022475"/>
    </source>
</evidence>
<keyword evidence="9" id="KW-1185">Reference proteome</keyword>
<comment type="subcellular location">
    <subcellularLocation>
        <location evidence="1">Cell membrane</location>
        <topology evidence="1">Multi-pass membrane protein</topology>
    </subcellularLocation>
</comment>
<evidence type="ECO:0000256" key="6">
    <source>
        <dbReference type="SAM" id="Phobius"/>
    </source>
</evidence>
<comment type="caution">
    <text evidence="8">The sequence shown here is derived from an EMBL/GenBank/DDBJ whole genome shotgun (WGS) entry which is preliminary data.</text>
</comment>
<feature type="transmembrane region" description="Helical" evidence="6">
    <location>
        <begin position="53"/>
        <end position="75"/>
    </location>
</feature>
<dbReference type="EMBL" id="QTTQ01000010">
    <property type="protein sequence ID" value="REE82152.1"/>
    <property type="molecule type" value="Genomic_DNA"/>
</dbReference>
<name>A0A3D9S0B5_9FLAO</name>
<feature type="domain" description="Cardiolipin synthase N-terminal" evidence="7">
    <location>
        <begin position="77"/>
        <end position="110"/>
    </location>
</feature>
<keyword evidence="4 6" id="KW-1133">Transmembrane helix</keyword>
<dbReference type="InterPro" id="IPR027379">
    <property type="entry name" value="CLS_N"/>
</dbReference>
<evidence type="ECO:0000259" key="7">
    <source>
        <dbReference type="Pfam" id="PF13396"/>
    </source>
</evidence>
<evidence type="ECO:0000256" key="4">
    <source>
        <dbReference type="ARBA" id="ARBA00022989"/>
    </source>
</evidence>
<keyword evidence="2" id="KW-1003">Cell membrane</keyword>
<dbReference type="Proteomes" id="UP000256429">
    <property type="component" value="Unassembled WGS sequence"/>
</dbReference>
<evidence type="ECO:0000313" key="9">
    <source>
        <dbReference type="Proteomes" id="UP000256429"/>
    </source>
</evidence>
<protein>
    <submittedName>
        <fullName evidence="8">Phospholipase D-like protein</fullName>
    </submittedName>
</protein>
<proteinExistence type="predicted"/>
<dbReference type="OrthoDB" id="1367416at2"/>
<keyword evidence="5 6" id="KW-0472">Membrane</keyword>
<sequence length="119" mass="14046">MKSSTKFWLSIFTFLPIVFLVLLFIFFFTVFFENIMELEHNHGEIPIAFLQSLTWFILLIVFMAIISLGIKIYYIVHTNNNPENDTNKKVMWTLILIFTGIIGSIIYYFVEIIPLKTIK</sequence>
<keyword evidence="3 6" id="KW-0812">Transmembrane</keyword>
<reference evidence="8 9" key="1">
    <citation type="submission" date="2018-08" db="EMBL/GenBank/DDBJ databases">
        <title>Genomic Encyclopedia of Type Strains, Phase III (KMG-III): the genomes of soil and plant-associated and newly described type strains.</title>
        <authorList>
            <person name="Whitman W."/>
        </authorList>
    </citation>
    <scope>NUCLEOTIDE SEQUENCE [LARGE SCALE GENOMIC DNA]</scope>
    <source>
        <strain evidence="8 9">325-5</strain>
    </source>
</reference>
<organism evidence="8 9">
    <name type="scientific">Lutibacter oceani</name>
    <dbReference type="NCBI Taxonomy" id="1853311"/>
    <lineage>
        <taxon>Bacteria</taxon>
        <taxon>Pseudomonadati</taxon>
        <taxon>Bacteroidota</taxon>
        <taxon>Flavobacteriia</taxon>
        <taxon>Flavobacteriales</taxon>
        <taxon>Flavobacteriaceae</taxon>
        <taxon>Lutibacter</taxon>
    </lineage>
</organism>
<accession>A0A3D9S0B5</accession>
<evidence type="ECO:0000256" key="1">
    <source>
        <dbReference type="ARBA" id="ARBA00004651"/>
    </source>
</evidence>
<gene>
    <name evidence="8" type="ORF">BX611_1698</name>
</gene>
<evidence type="ECO:0000256" key="3">
    <source>
        <dbReference type="ARBA" id="ARBA00022692"/>
    </source>
</evidence>
<evidence type="ECO:0000256" key="5">
    <source>
        <dbReference type="ARBA" id="ARBA00023136"/>
    </source>
</evidence>
<feature type="transmembrane region" description="Helical" evidence="6">
    <location>
        <begin position="90"/>
        <end position="110"/>
    </location>
</feature>
<dbReference type="RefSeq" id="WP_115880063.1">
    <property type="nucleotide sequence ID" value="NZ_QTTQ01000010.1"/>
</dbReference>
<dbReference type="AlphaFoldDB" id="A0A3D9S0B5"/>
<feature type="transmembrane region" description="Helical" evidence="6">
    <location>
        <begin position="6"/>
        <end position="32"/>
    </location>
</feature>
<dbReference type="Pfam" id="PF13396">
    <property type="entry name" value="PLDc_N"/>
    <property type="match status" value="1"/>
</dbReference>
<dbReference type="GO" id="GO:0005886">
    <property type="term" value="C:plasma membrane"/>
    <property type="evidence" value="ECO:0007669"/>
    <property type="project" value="UniProtKB-SubCell"/>
</dbReference>